<dbReference type="VEuPathDB" id="FungiDB:AN10359"/>
<sequence>MPTTTYKVAPASPILASSLLGNELSASSDQTRPDAVSKQSNEWDLRLDIENGLFPTSASSSEHHIFRPGTVIGFSRLRGRSPEGNEDEFVGEVSIITLILYKTNSQAQTRTRAYIIYPLHNAIFAPAKLLSSLLSRSEPTQTEPTQQAPPISRSEAINLLDSVQLFPVFDFAGAVDAISEVSERLHKIRDDRQENENRNETENQQTVVVITGLDTLTEAVIRSSNAVRGTAVLMSTLRKITQLSLLRRAYTSVLLVNTSGVGPSLSVHQHSNQIQSQAHRENETHHARDDGSSIQSMFYTNAPLFPSLMMKTLDQGVDTHLLVSISDLSMEMHGRSVAVPVVEVIKDRVGCGLGRWCVRNKKGAK</sequence>
<reference evidence="4" key="2">
    <citation type="journal article" date="2009" name="Fungal Genet. Biol.">
        <title>The 2008 update of the Aspergillus nidulans genome annotation: a community effort.</title>
        <authorList>
            <person name="Wortman J.R."/>
            <person name="Gilsenan J.M."/>
            <person name="Joardar V."/>
            <person name="Deegan J."/>
            <person name="Clutterbuck J."/>
            <person name="Andersen M.R."/>
            <person name="Archer D."/>
            <person name="Bencina M."/>
            <person name="Braus G."/>
            <person name="Coutinho P."/>
            <person name="von Dohren H."/>
            <person name="Doonan J."/>
            <person name="Driessen A.J."/>
            <person name="Durek P."/>
            <person name="Espeso E."/>
            <person name="Fekete E."/>
            <person name="Flipphi M."/>
            <person name="Estrada C.G."/>
            <person name="Geysens S."/>
            <person name="Goldman G."/>
            <person name="de Groot P.W."/>
            <person name="Hansen K."/>
            <person name="Harris S.D."/>
            <person name="Heinekamp T."/>
            <person name="Helmstaedt K."/>
            <person name="Henrissat B."/>
            <person name="Hofmann G."/>
            <person name="Homan T."/>
            <person name="Horio T."/>
            <person name="Horiuchi H."/>
            <person name="James S."/>
            <person name="Jones M."/>
            <person name="Karaffa L."/>
            <person name="Karanyi Z."/>
            <person name="Kato M."/>
            <person name="Keller N."/>
            <person name="Kelly D.E."/>
            <person name="Kiel J.A."/>
            <person name="Kim J.M."/>
            <person name="van der Klei I.J."/>
            <person name="Klis F.M."/>
            <person name="Kovalchuk A."/>
            <person name="Krasevec N."/>
            <person name="Kubicek C.P."/>
            <person name="Liu B."/>
            <person name="Maccabe A."/>
            <person name="Meyer V."/>
            <person name="Mirabito P."/>
            <person name="Miskei M."/>
            <person name="Mos M."/>
            <person name="Mullins J."/>
            <person name="Nelson D.R."/>
            <person name="Nielsen J."/>
            <person name="Oakley B.R."/>
            <person name="Osmani S.A."/>
            <person name="Pakula T."/>
            <person name="Paszewski A."/>
            <person name="Paulsen I."/>
            <person name="Pilsyk S."/>
            <person name="Pocsi I."/>
            <person name="Punt P.J."/>
            <person name="Ram A.F."/>
            <person name="Ren Q."/>
            <person name="Robellet X."/>
            <person name="Robson G."/>
            <person name="Seiboth B."/>
            <person name="van Solingen P."/>
            <person name="Specht T."/>
            <person name="Sun J."/>
            <person name="Taheri-Talesh N."/>
            <person name="Takeshita N."/>
            <person name="Ussery D."/>
            <person name="vanKuyk P.A."/>
            <person name="Visser H."/>
            <person name="van de Vondervoort P.J."/>
            <person name="de Vries R.P."/>
            <person name="Walton J."/>
            <person name="Xiang X."/>
            <person name="Xiong Y."/>
            <person name="Zeng A.P."/>
            <person name="Brandt B.W."/>
            <person name="Cornell M.J."/>
            <person name="van den Hondel C.A."/>
            <person name="Visser J."/>
            <person name="Oliver S.G."/>
            <person name="Turner G."/>
        </authorList>
    </citation>
    <scope>GENOME REANNOTATION</scope>
    <source>
        <strain evidence="4">FGSC A4 / ATCC 38163 / CBS 112.46 / NRRL 194 / M139</strain>
    </source>
</reference>
<keyword evidence="1" id="KW-0175">Coiled coil</keyword>
<accession>C8VJD5</accession>
<dbReference type="eggNOG" id="ENOG502STPP">
    <property type="taxonomic scope" value="Eukaryota"/>
</dbReference>
<dbReference type="KEGG" id="ani:ANIA_10359"/>
<dbReference type="EMBL" id="BN001306">
    <property type="protein sequence ID" value="CBF83877.1"/>
    <property type="molecule type" value="Genomic_DNA"/>
</dbReference>
<dbReference type="Proteomes" id="UP000000560">
    <property type="component" value="Chromosome VI"/>
</dbReference>
<dbReference type="OMA" id="FPRAFVI"/>
<dbReference type="InParanoid" id="C8VJD5"/>
<dbReference type="AlphaFoldDB" id="C8VJD5"/>
<organism evidence="3 4">
    <name type="scientific">Emericella nidulans (strain FGSC A4 / ATCC 38163 / CBS 112.46 / NRRL 194 / M139)</name>
    <name type="common">Aspergillus nidulans</name>
    <dbReference type="NCBI Taxonomy" id="227321"/>
    <lineage>
        <taxon>Eukaryota</taxon>
        <taxon>Fungi</taxon>
        <taxon>Dikarya</taxon>
        <taxon>Ascomycota</taxon>
        <taxon>Pezizomycotina</taxon>
        <taxon>Eurotiomycetes</taxon>
        <taxon>Eurotiomycetidae</taxon>
        <taxon>Eurotiales</taxon>
        <taxon>Aspergillaceae</taxon>
        <taxon>Aspergillus</taxon>
        <taxon>Aspergillus subgen. Nidulantes</taxon>
    </lineage>
</organism>
<gene>
    <name evidence="3" type="ORF">ANIA_10359</name>
</gene>
<feature type="compositionally biased region" description="Polar residues" evidence="2">
    <location>
        <begin position="266"/>
        <end position="277"/>
    </location>
</feature>
<dbReference type="STRING" id="227321.C8VJD5"/>
<reference evidence="4" key="1">
    <citation type="journal article" date="2005" name="Nature">
        <title>Sequencing of Aspergillus nidulans and comparative analysis with A. fumigatus and A. oryzae.</title>
        <authorList>
            <person name="Galagan J.E."/>
            <person name="Calvo S.E."/>
            <person name="Cuomo C."/>
            <person name="Ma L.J."/>
            <person name="Wortman J.R."/>
            <person name="Batzoglou S."/>
            <person name="Lee S.I."/>
            <person name="Basturkmen M."/>
            <person name="Spevak C.C."/>
            <person name="Clutterbuck J."/>
            <person name="Kapitonov V."/>
            <person name="Jurka J."/>
            <person name="Scazzocchio C."/>
            <person name="Farman M."/>
            <person name="Butler J."/>
            <person name="Purcell S."/>
            <person name="Harris S."/>
            <person name="Braus G.H."/>
            <person name="Draht O."/>
            <person name="Busch S."/>
            <person name="D'Enfert C."/>
            <person name="Bouchier C."/>
            <person name="Goldman G.H."/>
            <person name="Bell-Pedersen D."/>
            <person name="Griffiths-Jones S."/>
            <person name="Doonan J.H."/>
            <person name="Yu J."/>
            <person name="Vienken K."/>
            <person name="Pain A."/>
            <person name="Freitag M."/>
            <person name="Selker E.U."/>
            <person name="Archer D.B."/>
            <person name="Penalva M.A."/>
            <person name="Oakley B.R."/>
            <person name="Momany M."/>
            <person name="Tanaka T."/>
            <person name="Kumagai T."/>
            <person name="Asai K."/>
            <person name="Machida M."/>
            <person name="Nierman W.C."/>
            <person name="Denning D.W."/>
            <person name="Caddick M."/>
            <person name="Hynes M."/>
            <person name="Paoletti M."/>
            <person name="Fischer R."/>
            <person name="Miller B."/>
            <person name="Dyer P."/>
            <person name="Sachs M.S."/>
            <person name="Osmani S.A."/>
            <person name="Birren B.W."/>
        </authorList>
    </citation>
    <scope>NUCLEOTIDE SEQUENCE [LARGE SCALE GENOMIC DNA]</scope>
    <source>
        <strain evidence="4">FGSC A4 / ATCC 38163 / CBS 112.46 / NRRL 194 / M139</strain>
    </source>
</reference>
<evidence type="ECO:0000256" key="2">
    <source>
        <dbReference type="SAM" id="MobiDB-lite"/>
    </source>
</evidence>
<dbReference type="OrthoDB" id="4344093at2759"/>
<feature type="compositionally biased region" description="Basic and acidic residues" evidence="2">
    <location>
        <begin position="278"/>
        <end position="291"/>
    </location>
</feature>
<feature type="coiled-coil region" evidence="1">
    <location>
        <begin position="178"/>
        <end position="205"/>
    </location>
</feature>
<feature type="region of interest" description="Disordered" evidence="2">
    <location>
        <begin position="266"/>
        <end position="292"/>
    </location>
</feature>
<protein>
    <submittedName>
        <fullName evidence="3">Uncharacterized protein</fullName>
    </submittedName>
</protein>
<evidence type="ECO:0000313" key="4">
    <source>
        <dbReference type="Proteomes" id="UP000000560"/>
    </source>
</evidence>
<dbReference type="RefSeq" id="XP_050468518.1">
    <property type="nucleotide sequence ID" value="XM_050612614.1"/>
</dbReference>
<evidence type="ECO:0000256" key="1">
    <source>
        <dbReference type="SAM" id="Coils"/>
    </source>
</evidence>
<evidence type="ECO:0000313" key="3">
    <source>
        <dbReference type="EMBL" id="CBF83877.1"/>
    </source>
</evidence>
<name>C8VJD5_EMENI</name>
<dbReference type="HOGENOM" id="CLU_046552_1_0_1"/>
<proteinExistence type="predicted"/>
<dbReference type="GeneID" id="2874009"/>
<keyword evidence="4" id="KW-1185">Reference proteome</keyword>